<dbReference type="Pfam" id="PF01408">
    <property type="entry name" value="GFO_IDH_MocA"/>
    <property type="match status" value="1"/>
</dbReference>
<evidence type="ECO:0000259" key="1">
    <source>
        <dbReference type="Pfam" id="PF01408"/>
    </source>
</evidence>
<dbReference type="PANTHER" id="PTHR43708">
    <property type="entry name" value="CONSERVED EXPRESSED OXIDOREDUCTASE (EUROFUNG)"/>
    <property type="match status" value="1"/>
</dbReference>
<gene>
    <name evidence="3" type="ORF">KTS45_13410</name>
</gene>
<dbReference type="InterPro" id="IPR055170">
    <property type="entry name" value="GFO_IDH_MocA-like_dom"/>
</dbReference>
<feature type="domain" description="GFO/IDH/MocA-like oxidoreductase" evidence="2">
    <location>
        <begin position="128"/>
        <end position="230"/>
    </location>
</feature>
<dbReference type="Gene3D" id="3.30.360.10">
    <property type="entry name" value="Dihydrodipicolinate Reductase, domain 2"/>
    <property type="match status" value="1"/>
</dbReference>
<dbReference type="EMBL" id="JAHQXF010000002">
    <property type="protein sequence ID" value="MBV0925197.1"/>
    <property type="molecule type" value="Genomic_DNA"/>
</dbReference>
<dbReference type="Proteomes" id="UP000766550">
    <property type="component" value="Unassembled WGS sequence"/>
</dbReference>
<sequence length="346" mass="38002">MTIRAGIVGAGDIALDRHLPTYRDTSGVTVSGVYDRNPDTLGMAVETHGVTPVHSLTDLHSISDLIVICTPPWAHHDIAVDALSAGCDVLTEKPLAVTVDQADNMIATANDTGQSLSVVNNFLYLDSVQRAKRLIRAGAYGSVMKMHALQFRQFDHDSHSPDWFEKLPGGMFWDESPHMMYLLREFLGDLSVESVRTEPRDGPKQEHNIYARFTGQADTAGKLVMDFDSPITEWWLLLFCEEGLLCVDLFRDVLVQLTKEADHSASRVLSVLLNTVWQLTAGTVVSGTNRVRERVLHGYRVPDAGLSRQVASVIDALEANQQPPASPIDGRSDLEIMANIVSAGDL</sequence>
<dbReference type="AlphaFoldDB" id="A0A8J8C4D0"/>
<evidence type="ECO:0000259" key="2">
    <source>
        <dbReference type="Pfam" id="PF22725"/>
    </source>
</evidence>
<accession>A0A8J8C4D0</accession>
<dbReference type="RefSeq" id="WP_162318033.1">
    <property type="nucleotide sequence ID" value="NZ_JAHQXF010000002.1"/>
</dbReference>
<feature type="domain" description="Gfo/Idh/MocA-like oxidoreductase N-terminal" evidence="1">
    <location>
        <begin position="3"/>
        <end position="118"/>
    </location>
</feature>
<name>A0A8J8C4D0_9EURY</name>
<comment type="caution">
    <text evidence="3">The sequence shown here is derived from an EMBL/GenBank/DDBJ whole genome shotgun (WGS) entry which is preliminary data.</text>
</comment>
<proteinExistence type="predicted"/>
<dbReference type="Gene3D" id="3.40.50.720">
    <property type="entry name" value="NAD(P)-binding Rossmann-like Domain"/>
    <property type="match status" value="1"/>
</dbReference>
<evidence type="ECO:0000313" key="3">
    <source>
        <dbReference type="EMBL" id="MBV0925197.1"/>
    </source>
</evidence>
<dbReference type="OrthoDB" id="25239at2157"/>
<organism evidence="3 4">
    <name type="scientific">Haloarcula limicola</name>
    <dbReference type="NCBI Taxonomy" id="1429915"/>
    <lineage>
        <taxon>Archaea</taxon>
        <taxon>Methanobacteriati</taxon>
        <taxon>Methanobacteriota</taxon>
        <taxon>Stenosarchaea group</taxon>
        <taxon>Halobacteria</taxon>
        <taxon>Halobacteriales</taxon>
        <taxon>Haloarculaceae</taxon>
        <taxon>Haloarcula</taxon>
    </lineage>
</organism>
<evidence type="ECO:0000313" key="4">
    <source>
        <dbReference type="Proteomes" id="UP000766550"/>
    </source>
</evidence>
<dbReference type="SUPFAM" id="SSF51735">
    <property type="entry name" value="NAD(P)-binding Rossmann-fold domains"/>
    <property type="match status" value="1"/>
</dbReference>
<keyword evidence="4" id="KW-1185">Reference proteome</keyword>
<dbReference type="InterPro" id="IPR000683">
    <property type="entry name" value="Gfo/Idh/MocA-like_OxRdtase_N"/>
</dbReference>
<dbReference type="InterPro" id="IPR051317">
    <property type="entry name" value="Gfo/Idh/MocA_oxidoreduct"/>
</dbReference>
<reference evidence="3 4" key="1">
    <citation type="submission" date="2021-06" db="EMBL/GenBank/DDBJ databases">
        <title>New haloarchaea isolates fom saline soil.</title>
        <authorList>
            <person name="Duran-Viseras A."/>
            <person name="Sanchez-Porro C.S."/>
            <person name="Ventosa A."/>
        </authorList>
    </citation>
    <scope>NUCLEOTIDE SEQUENCE [LARGE SCALE GENOMIC DNA]</scope>
    <source>
        <strain evidence="3 4">JCM 183640</strain>
    </source>
</reference>
<dbReference type="SUPFAM" id="SSF55347">
    <property type="entry name" value="Glyceraldehyde-3-phosphate dehydrogenase-like, C-terminal domain"/>
    <property type="match status" value="1"/>
</dbReference>
<dbReference type="PANTHER" id="PTHR43708:SF8">
    <property type="entry name" value="OXIDOREDUCTASE"/>
    <property type="match status" value="1"/>
</dbReference>
<dbReference type="GO" id="GO:0000166">
    <property type="term" value="F:nucleotide binding"/>
    <property type="evidence" value="ECO:0007669"/>
    <property type="project" value="InterPro"/>
</dbReference>
<dbReference type="Pfam" id="PF22725">
    <property type="entry name" value="GFO_IDH_MocA_C3"/>
    <property type="match status" value="1"/>
</dbReference>
<dbReference type="InterPro" id="IPR036291">
    <property type="entry name" value="NAD(P)-bd_dom_sf"/>
</dbReference>
<protein>
    <submittedName>
        <fullName evidence="3">Gfo/Idh/MocA family oxidoreductase</fullName>
    </submittedName>
</protein>